<organism evidence="1 2">
    <name type="scientific">Phaeodactylibacter luteus</name>
    <dbReference type="NCBI Taxonomy" id="1564516"/>
    <lineage>
        <taxon>Bacteria</taxon>
        <taxon>Pseudomonadati</taxon>
        <taxon>Bacteroidota</taxon>
        <taxon>Saprospiria</taxon>
        <taxon>Saprospirales</taxon>
        <taxon>Haliscomenobacteraceae</taxon>
        <taxon>Phaeodactylibacter</taxon>
    </lineage>
</organism>
<comment type="caution">
    <text evidence="1">The sequence shown here is derived from an EMBL/GenBank/DDBJ whole genome shotgun (WGS) entry which is preliminary data.</text>
</comment>
<protein>
    <submittedName>
        <fullName evidence="1">Uncharacterized protein</fullName>
    </submittedName>
</protein>
<name>A0A5C6RUB3_9BACT</name>
<dbReference type="AlphaFoldDB" id="A0A5C6RUB3"/>
<keyword evidence="2" id="KW-1185">Reference proteome</keyword>
<sequence>MRQLLFIIAIGTMVCLLIPGCCNYCAERGGELIELEIRDATTGANLIDSLNLRAGDIGLVSDLPAPYGYSLWHAGGHFHIDAPSVLERGNLADRLTVLVRGSVVEVLLISYNDGGEDSCCDYVSPSIDSLRALGSTAVSQDDEGWRVVVFL</sequence>
<proteinExistence type="predicted"/>
<dbReference type="EMBL" id="VOOR01000010">
    <property type="protein sequence ID" value="TXB64942.1"/>
    <property type="molecule type" value="Genomic_DNA"/>
</dbReference>
<evidence type="ECO:0000313" key="2">
    <source>
        <dbReference type="Proteomes" id="UP000321580"/>
    </source>
</evidence>
<dbReference type="RefSeq" id="WP_147166709.1">
    <property type="nucleotide sequence ID" value="NZ_VOOR01000010.1"/>
</dbReference>
<gene>
    <name evidence="1" type="ORF">FRY97_06880</name>
</gene>
<accession>A0A5C6RUB3</accession>
<dbReference type="Proteomes" id="UP000321580">
    <property type="component" value="Unassembled WGS sequence"/>
</dbReference>
<evidence type="ECO:0000313" key="1">
    <source>
        <dbReference type="EMBL" id="TXB64942.1"/>
    </source>
</evidence>
<reference evidence="1 2" key="1">
    <citation type="submission" date="2019-08" db="EMBL/GenBank/DDBJ databases">
        <title>Genome of Phaeodactylibacter luteus.</title>
        <authorList>
            <person name="Bowman J.P."/>
        </authorList>
    </citation>
    <scope>NUCLEOTIDE SEQUENCE [LARGE SCALE GENOMIC DNA]</scope>
    <source>
        <strain evidence="1 2">KCTC 42180</strain>
    </source>
</reference>